<protein>
    <submittedName>
        <fullName evidence="2">Uncharacterized protein</fullName>
    </submittedName>
</protein>
<reference evidence="2 3" key="1">
    <citation type="submission" date="2019-07" db="EMBL/GenBank/DDBJ databases">
        <title>Quadrisphaera sp. strain DD2A genome sequencing and assembly.</title>
        <authorList>
            <person name="Kim I."/>
        </authorList>
    </citation>
    <scope>NUCLEOTIDE SEQUENCE [LARGE SCALE GENOMIC DNA]</scope>
    <source>
        <strain evidence="2 3">DD2A</strain>
    </source>
</reference>
<evidence type="ECO:0000313" key="3">
    <source>
        <dbReference type="Proteomes" id="UP000321234"/>
    </source>
</evidence>
<comment type="caution">
    <text evidence="2">The sequence shown here is derived from an EMBL/GenBank/DDBJ whole genome shotgun (WGS) entry which is preliminary data.</text>
</comment>
<accession>A0A5C8ZD97</accession>
<dbReference type="Proteomes" id="UP000321234">
    <property type="component" value="Unassembled WGS sequence"/>
</dbReference>
<evidence type="ECO:0000256" key="1">
    <source>
        <dbReference type="SAM" id="MobiDB-lite"/>
    </source>
</evidence>
<dbReference type="AlphaFoldDB" id="A0A5C8ZD97"/>
<name>A0A5C8ZD97_9ACTN</name>
<evidence type="ECO:0000313" key="2">
    <source>
        <dbReference type="EMBL" id="TXR56065.1"/>
    </source>
</evidence>
<gene>
    <name evidence="2" type="ORF">FMM08_11505</name>
</gene>
<keyword evidence="3" id="KW-1185">Reference proteome</keyword>
<dbReference type="OrthoDB" id="5196561at2"/>
<dbReference type="RefSeq" id="WP_147926497.1">
    <property type="nucleotide sequence ID" value="NZ_VKAC01000006.1"/>
</dbReference>
<proteinExistence type="predicted"/>
<feature type="region of interest" description="Disordered" evidence="1">
    <location>
        <begin position="1"/>
        <end position="43"/>
    </location>
</feature>
<sequence>MAAGAGEVELVDLSADDDAPGQPGPPSHDPPEHPSSAPRRRSRSAAAVAVLVVGGLVAAGAWQHRSALADQRAAARAAALAAAEEERMHEGRAGANALEQRLLLVRSASRAVGAAAGAGPADGQDGVVWWPADLGPRAARADEPVDLQVVGVWPQAVDASGTQRIGYRLVTGLSATSGSDPCSVPAVRIADWSPAQGGGAALGCRVMAAGLRGTAVREGGSTGAGGVRVREVVLVSDGRAASVAVWSTGGADLPLDGPELGAAAAALLAAVGS</sequence>
<organism evidence="2 3">
    <name type="scientific">Quadrisphaera setariae</name>
    <dbReference type="NCBI Taxonomy" id="2593304"/>
    <lineage>
        <taxon>Bacteria</taxon>
        <taxon>Bacillati</taxon>
        <taxon>Actinomycetota</taxon>
        <taxon>Actinomycetes</taxon>
        <taxon>Kineosporiales</taxon>
        <taxon>Kineosporiaceae</taxon>
        <taxon>Quadrisphaera</taxon>
    </lineage>
</organism>
<dbReference type="EMBL" id="VKAC01000006">
    <property type="protein sequence ID" value="TXR56065.1"/>
    <property type="molecule type" value="Genomic_DNA"/>
</dbReference>